<evidence type="ECO:0000256" key="5">
    <source>
        <dbReference type="ARBA" id="ARBA00022632"/>
    </source>
</evidence>
<keyword evidence="12 18" id="KW-0010">Activator</keyword>
<comment type="similarity">
    <text evidence="18 19">Belongs to the papillomaviridae E7 protein family.</text>
</comment>
<evidence type="ECO:0000256" key="6">
    <source>
        <dbReference type="ARBA" id="ARBA00022723"/>
    </source>
</evidence>
<evidence type="ECO:0000256" key="19">
    <source>
        <dbReference type="PIRNR" id="PIRNR003407"/>
    </source>
</evidence>
<dbReference type="GO" id="GO:0042025">
    <property type="term" value="C:host cell nucleus"/>
    <property type="evidence" value="ECO:0007669"/>
    <property type="project" value="UniProtKB-SubCell"/>
</dbReference>
<evidence type="ECO:0000256" key="4">
    <source>
        <dbReference type="ARBA" id="ARBA00022581"/>
    </source>
</evidence>
<dbReference type="GO" id="GO:0052170">
    <property type="term" value="P:symbiont-mediated suppression of host innate immune response"/>
    <property type="evidence" value="ECO:0007669"/>
    <property type="project" value="UniProtKB-KW"/>
</dbReference>
<keyword evidence="3 18" id="KW-1048">Host nucleus</keyword>
<keyword evidence="9 18" id="KW-0862">Zinc</keyword>
<keyword evidence="2 18" id="KW-0244">Early protein</keyword>
<evidence type="ECO:0000256" key="1">
    <source>
        <dbReference type="ARBA" id="ARBA00022504"/>
    </source>
</evidence>
<keyword evidence="14 18" id="KW-1035">Host cytoplasm</keyword>
<feature type="zinc finger region" evidence="18">
    <location>
        <begin position="52"/>
        <end position="88"/>
    </location>
</feature>
<comment type="function">
    <text evidence="18">Plays a role in viral genome replication by driving entry of quiescent cells into the cell cycle. Stimulation of progression from G1 to S phase allows the virus to efficiently use the cellular DNA replicating machinery to achieve viral genome replication. E7 protein has both transforming and trans-activating activities. Induces the disassembly of the E2F1 transcription factor from RB1, with subsequent transcriptional activation of E2F1-regulated S-phase genes. Interferes with host histone deacetylation mediated by HDAC1 and HDAC2, leading to transcription activation. Plays also a role in the inhibition of both antiviral and antiproliferative functions of host interferon alpha. Interaction with host TMEM173/STING impairs the ability of TMEM173/STING to sense cytosolic DNA and promote the production of type I interferon (IFN-alpha and IFN-beta).</text>
</comment>
<evidence type="ECO:0000256" key="2">
    <source>
        <dbReference type="ARBA" id="ARBA00022518"/>
    </source>
</evidence>
<accession>A0A385PNV9</accession>
<dbReference type="GO" id="GO:0003677">
    <property type="term" value="F:DNA binding"/>
    <property type="evidence" value="ECO:0007669"/>
    <property type="project" value="UniProtKB-UniRule"/>
</dbReference>
<proteinExistence type="inferred from homology"/>
<dbReference type="GO" id="GO:0019904">
    <property type="term" value="F:protein domain specific binding"/>
    <property type="evidence" value="ECO:0007669"/>
    <property type="project" value="UniProtKB-UniRule"/>
</dbReference>
<evidence type="ECO:0000256" key="12">
    <source>
        <dbReference type="ARBA" id="ARBA00023159"/>
    </source>
</evidence>
<comment type="PTM">
    <text evidence="18">Highly phosphorylated.</text>
</comment>
<evidence type="ECO:0000256" key="7">
    <source>
        <dbReference type="ARBA" id="ARBA00022771"/>
    </source>
</evidence>
<keyword evidence="11 18" id="KW-0238">DNA-binding</keyword>
<reference evidence="20" key="1">
    <citation type="journal article" date="2018" name="Nat. Med.">
        <title>Expanded skin virome in DOCK8-deficient patients.</title>
        <authorList>
            <consortium name="NISC Comparative Sequencing Program"/>
            <person name="Tirosh O."/>
            <person name="Conlan S."/>
            <person name="Deming C."/>
            <person name="Lee-Lin S.Q."/>
            <person name="Huang X."/>
            <person name="Su H.C."/>
            <person name="Freeman A.F."/>
            <person name="Segre J.A."/>
            <person name="Kong H.H."/>
        </authorList>
    </citation>
    <scope>NUCLEOTIDE SEQUENCE</scope>
    <source>
        <strain evidence="20">HPV-mSK_030</strain>
    </source>
</reference>
<evidence type="ECO:0000313" key="20">
    <source>
        <dbReference type="EMBL" id="AYA93532.1"/>
    </source>
</evidence>
<gene>
    <name evidence="18" type="primary">E7</name>
</gene>
<organism evidence="20">
    <name type="scientific">Human papillomavirus</name>
    <dbReference type="NCBI Taxonomy" id="10566"/>
    <lineage>
        <taxon>Viruses</taxon>
        <taxon>Monodnaviria</taxon>
        <taxon>Shotokuvirae</taxon>
        <taxon>Cossaviricota</taxon>
        <taxon>Papovaviricetes</taxon>
        <taxon>Zurhausenvirales</taxon>
        <taxon>Papillomaviridae</taxon>
    </lineage>
</organism>
<evidence type="ECO:0000256" key="13">
    <source>
        <dbReference type="ARBA" id="ARBA00023163"/>
    </source>
</evidence>
<sequence length="99" mass="10971">MRGPDVDVGDVELHLESLVLPQNLLSNESLSPDSEGQAEEVEQVPYRVDTYCKACGTGVRVCVVASRLAILTFQQLLSQELSLLCPSCSRIHCRHGRRF</sequence>
<protein>
    <recommendedName>
        <fullName evidence="18 19">Protein E7</fullName>
    </recommendedName>
</protein>
<evidence type="ECO:0000256" key="3">
    <source>
        <dbReference type="ARBA" id="ARBA00022562"/>
    </source>
</evidence>
<keyword evidence="10 18" id="KW-0805">Transcription regulation</keyword>
<keyword evidence="6 18" id="KW-0479">Metal-binding</keyword>
<evidence type="ECO:0000256" key="18">
    <source>
        <dbReference type="HAMAP-Rule" id="MF_04004"/>
    </source>
</evidence>
<dbReference type="Pfam" id="PF00527">
    <property type="entry name" value="E7"/>
    <property type="match status" value="1"/>
</dbReference>
<keyword evidence="4 18" id="KW-0945">Host-virus interaction</keyword>
<comment type="caution">
    <text evidence="18">Lacks conserved residue(s) required for the propagation of feature annotation.</text>
</comment>
<keyword evidence="16 18" id="KW-0899">Viral immunoevasion</keyword>
<dbReference type="GO" id="GO:0008270">
    <property type="term" value="F:zinc ion binding"/>
    <property type="evidence" value="ECO:0007669"/>
    <property type="project" value="UniProtKB-KW"/>
</dbReference>
<comment type="subcellular location">
    <subcellularLocation>
        <location evidence="18">Host cytoplasm</location>
    </subcellularLocation>
    <subcellularLocation>
        <location evidence="18">Host nucleus</location>
    </subcellularLocation>
    <text evidence="18">Predominantly found in the host nucleus.</text>
</comment>
<keyword evidence="5 18" id="KW-1090">Inhibition of host innate immune response by virus</keyword>
<evidence type="ECO:0000256" key="11">
    <source>
        <dbReference type="ARBA" id="ARBA00023125"/>
    </source>
</evidence>
<dbReference type="GO" id="GO:0039645">
    <property type="term" value="P:symbiont-mediated perturbation of host cell cycle G1/S transition checkpoint"/>
    <property type="evidence" value="ECO:0007669"/>
    <property type="project" value="UniProtKB-UniRule"/>
</dbReference>
<evidence type="ECO:0000256" key="10">
    <source>
        <dbReference type="ARBA" id="ARBA00023015"/>
    </source>
</evidence>
<keyword evidence="17 18" id="KW-1078">G1/S host cell cycle checkpoint dysregulation by virus</keyword>
<dbReference type="GO" id="GO:0030430">
    <property type="term" value="C:host cell cytoplasm"/>
    <property type="evidence" value="ECO:0007669"/>
    <property type="project" value="UniProtKB-SubCell"/>
</dbReference>
<dbReference type="GO" id="GO:0003700">
    <property type="term" value="F:DNA-binding transcription factor activity"/>
    <property type="evidence" value="ECO:0007669"/>
    <property type="project" value="UniProtKB-UniRule"/>
</dbReference>
<dbReference type="InterPro" id="IPR000148">
    <property type="entry name" value="Papilloma_E7"/>
</dbReference>
<evidence type="ECO:0000256" key="14">
    <source>
        <dbReference type="ARBA" id="ARBA00023200"/>
    </source>
</evidence>
<keyword evidence="13 18" id="KW-0804">Transcription</keyword>
<evidence type="ECO:0000256" key="17">
    <source>
        <dbReference type="ARBA" id="ARBA00023309"/>
    </source>
</evidence>
<evidence type="ECO:0000256" key="16">
    <source>
        <dbReference type="ARBA" id="ARBA00023280"/>
    </source>
</evidence>
<keyword evidence="8 18" id="KW-1114">Inhibition of host interferon signaling pathway by virus</keyword>
<evidence type="ECO:0000256" key="8">
    <source>
        <dbReference type="ARBA" id="ARBA00022830"/>
    </source>
</evidence>
<dbReference type="GO" id="GO:0006351">
    <property type="term" value="P:DNA-templated transcription"/>
    <property type="evidence" value="ECO:0007669"/>
    <property type="project" value="UniProtKB-UniRule"/>
</dbReference>
<dbReference type="EMBL" id="MH777178">
    <property type="protein sequence ID" value="AYA93532.1"/>
    <property type="molecule type" value="Genomic_DNA"/>
</dbReference>
<feature type="short sequence motif" description="Nuclear export signal" evidence="18">
    <location>
        <begin position="70"/>
        <end position="78"/>
    </location>
</feature>
<keyword evidence="15" id="KW-0922">Interferon antiviral system evasion</keyword>
<dbReference type="GO" id="GO:0039502">
    <property type="term" value="P:symbiont-mediated suppression of host type I interferon-mediated signaling pathway"/>
    <property type="evidence" value="ECO:0007669"/>
    <property type="project" value="UniProtKB-UniRule"/>
</dbReference>
<dbReference type="Gene3D" id="3.30.160.330">
    <property type="match status" value="1"/>
</dbReference>
<evidence type="ECO:0000256" key="15">
    <source>
        <dbReference type="ARBA" id="ARBA00023258"/>
    </source>
</evidence>
<comment type="subunit">
    <text evidence="18">Homodimer. Homooligomer. Interacts with host RB1; this interaction induces dissociation of RB1-E2F1 complex thereby disrupting RB1 activity. Interacts with host EP300; this interaction represses EP300 transcriptional activity. Interacts with protein E2; this interaction inhibits E7 oncogenic activity. Interacts with host TMEM173/STING; this interaction impairs the ability of TMEM173/STING to sense cytosolic DNA and promote the production of type I interferon (IFN-alpha and IFN-beta).</text>
</comment>
<name>A0A385PNV9_9PAPI</name>
<dbReference type="PIRSF" id="PIRSF003407">
    <property type="entry name" value="Papvi_E7"/>
    <property type="match status" value="1"/>
</dbReference>
<keyword evidence="7 18" id="KW-0863">Zinc-finger</keyword>
<evidence type="ECO:0000256" key="9">
    <source>
        <dbReference type="ARBA" id="ARBA00022833"/>
    </source>
</evidence>
<dbReference type="HAMAP" id="MF_04004">
    <property type="entry name" value="PPV_E7"/>
    <property type="match status" value="1"/>
</dbReference>
<comment type="function">
    <text evidence="19">E7 protein has both transforming and trans-activating activities.</text>
</comment>
<dbReference type="SUPFAM" id="SSF161234">
    <property type="entry name" value="E7 C-terminal domain-like"/>
    <property type="match status" value="1"/>
</dbReference>
<comment type="domain">
    <text evidence="18">The E7 terminal domain is an intrinsically disordered domain, whose flexibility and conformational transitions confer target adaptability to the oncoprotein. It allows adaptation to a variety of protein targets and exposes the PEST degradation sequence that regulates its turnover in the cell.</text>
</comment>
<keyword evidence="1 18" id="KW-1121">Modulation of host cell cycle by virus</keyword>